<dbReference type="Gene3D" id="3.40.50.720">
    <property type="entry name" value="NAD(P)-binding Rossmann-like Domain"/>
    <property type="match status" value="1"/>
</dbReference>
<name>A0A6A4HBT5_9AGAR</name>
<organism evidence="2 3">
    <name type="scientific">Gymnopus androsaceus JB14</name>
    <dbReference type="NCBI Taxonomy" id="1447944"/>
    <lineage>
        <taxon>Eukaryota</taxon>
        <taxon>Fungi</taxon>
        <taxon>Dikarya</taxon>
        <taxon>Basidiomycota</taxon>
        <taxon>Agaricomycotina</taxon>
        <taxon>Agaricomycetes</taxon>
        <taxon>Agaricomycetidae</taxon>
        <taxon>Agaricales</taxon>
        <taxon>Marasmiineae</taxon>
        <taxon>Omphalotaceae</taxon>
        <taxon>Gymnopus</taxon>
    </lineage>
</organism>
<dbReference type="EMBL" id="ML769547">
    <property type="protein sequence ID" value="KAE9394565.1"/>
    <property type="molecule type" value="Genomic_DNA"/>
</dbReference>
<keyword evidence="1" id="KW-0560">Oxidoreductase</keyword>
<dbReference type="OrthoDB" id="191139at2759"/>
<reference evidence="2" key="1">
    <citation type="journal article" date="2019" name="Environ. Microbiol.">
        <title>Fungal ecological strategies reflected in gene transcription - a case study of two litter decomposers.</title>
        <authorList>
            <person name="Barbi F."/>
            <person name="Kohler A."/>
            <person name="Barry K."/>
            <person name="Baskaran P."/>
            <person name="Daum C."/>
            <person name="Fauchery L."/>
            <person name="Ihrmark K."/>
            <person name="Kuo A."/>
            <person name="LaButti K."/>
            <person name="Lipzen A."/>
            <person name="Morin E."/>
            <person name="Grigoriev I.V."/>
            <person name="Henrissat B."/>
            <person name="Lindahl B."/>
            <person name="Martin F."/>
        </authorList>
    </citation>
    <scope>NUCLEOTIDE SEQUENCE</scope>
    <source>
        <strain evidence="2">JB14</strain>
    </source>
</reference>
<dbReference type="PRINTS" id="PR00081">
    <property type="entry name" value="GDHRDH"/>
</dbReference>
<dbReference type="AlphaFoldDB" id="A0A6A4HBT5"/>
<protein>
    <submittedName>
        <fullName evidence="2">NAD(P)-binding protein</fullName>
    </submittedName>
</protein>
<dbReference type="InterPro" id="IPR002347">
    <property type="entry name" value="SDR_fam"/>
</dbReference>
<evidence type="ECO:0000256" key="1">
    <source>
        <dbReference type="ARBA" id="ARBA00023002"/>
    </source>
</evidence>
<evidence type="ECO:0000313" key="3">
    <source>
        <dbReference type="Proteomes" id="UP000799118"/>
    </source>
</evidence>
<keyword evidence="3" id="KW-1185">Reference proteome</keyword>
<dbReference type="GO" id="GO:0016491">
    <property type="term" value="F:oxidoreductase activity"/>
    <property type="evidence" value="ECO:0007669"/>
    <property type="project" value="UniProtKB-KW"/>
</dbReference>
<dbReference type="InterPro" id="IPR036291">
    <property type="entry name" value="NAD(P)-bd_dom_sf"/>
</dbReference>
<sequence>MPLPRGQAMLVQQHFRSVQDCGLLNALGSKVIFVTGTSSGIGAETPNVYMQLRNIEKGESVRKDILATSPGKGRLEIIEMELADLESVRTGVKVLLEKTGTVNVLVNNAGIRNPPESITKDGFELTFCTNHLAHFLIFELLLPTLLKSASESLQSSYPFASRVVNVSSGSHRDTPMNLENLNLHGIYEPVRPNILMANEIERRFGSKGVHGLSLNPGAIRTEAQRYDDPVRLAAILAQFGNMLKSVEQGAATTVWAAIAPVWEGKGGVYLSDCKEQELVEGDDRWKEGYAKHAFDENVANKLWEISSEMLGLGQE</sequence>
<evidence type="ECO:0000313" key="2">
    <source>
        <dbReference type="EMBL" id="KAE9394565.1"/>
    </source>
</evidence>
<dbReference type="PANTHER" id="PTHR43157:SF31">
    <property type="entry name" value="PHOSPHATIDYLINOSITOL-GLYCAN BIOSYNTHESIS CLASS F PROTEIN"/>
    <property type="match status" value="1"/>
</dbReference>
<dbReference type="PANTHER" id="PTHR43157">
    <property type="entry name" value="PHOSPHATIDYLINOSITOL-GLYCAN BIOSYNTHESIS CLASS F PROTEIN-RELATED"/>
    <property type="match status" value="1"/>
</dbReference>
<dbReference type="Pfam" id="PF00106">
    <property type="entry name" value="adh_short"/>
    <property type="match status" value="1"/>
</dbReference>
<accession>A0A6A4HBT5</accession>
<dbReference type="Proteomes" id="UP000799118">
    <property type="component" value="Unassembled WGS sequence"/>
</dbReference>
<gene>
    <name evidence="2" type="ORF">BT96DRAFT_958764</name>
</gene>
<dbReference type="SUPFAM" id="SSF51735">
    <property type="entry name" value="NAD(P)-binding Rossmann-fold domains"/>
    <property type="match status" value="1"/>
</dbReference>
<proteinExistence type="predicted"/>